<evidence type="ECO:0000313" key="3">
    <source>
        <dbReference type="Proteomes" id="UP000019402"/>
    </source>
</evidence>
<evidence type="ECO:0000313" key="2">
    <source>
        <dbReference type="EMBL" id="GAF01734.1"/>
    </source>
</evidence>
<dbReference type="Gene3D" id="3.40.30.10">
    <property type="entry name" value="Glutaredoxin"/>
    <property type="match status" value="1"/>
</dbReference>
<feature type="domain" description="DUF4369" evidence="1">
    <location>
        <begin position="29"/>
        <end position="103"/>
    </location>
</feature>
<dbReference type="EMBL" id="BAMD01000002">
    <property type="protein sequence ID" value="GAF01734.1"/>
    <property type="molecule type" value="Genomic_DNA"/>
</dbReference>
<dbReference type="RefSeq" id="WP_027472614.1">
    <property type="nucleotide sequence ID" value="NZ_BAMD01000002.1"/>
</dbReference>
<dbReference type="OrthoDB" id="1117074at2"/>
<proteinExistence type="predicted"/>
<name>W7YGK0_9BACT</name>
<dbReference type="Proteomes" id="UP000019402">
    <property type="component" value="Unassembled WGS sequence"/>
</dbReference>
<dbReference type="PROSITE" id="PS51257">
    <property type="entry name" value="PROKAR_LIPOPROTEIN"/>
    <property type="match status" value="1"/>
</dbReference>
<reference evidence="2 3" key="1">
    <citation type="journal article" date="2014" name="Genome Announc.">
        <title>Draft Genome Sequence of Cytophaga fermentans JCM 21142T, a Facultative Anaerobe Isolated from Marine Mud.</title>
        <authorList>
            <person name="Starns D."/>
            <person name="Oshima K."/>
            <person name="Suda W."/>
            <person name="Iino T."/>
            <person name="Yuki M."/>
            <person name="Inoue J."/>
            <person name="Kitamura K."/>
            <person name="Iida T."/>
            <person name="Darby A."/>
            <person name="Hattori M."/>
            <person name="Ohkuma M."/>
        </authorList>
    </citation>
    <scope>NUCLEOTIDE SEQUENCE [LARGE SCALE GENOMIC DNA]</scope>
    <source>
        <strain evidence="2 3">JCM 21142</strain>
    </source>
</reference>
<organism evidence="2 3">
    <name type="scientific">Saccharicrinis fermentans DSM 9555 = JCM 21142</name>
    <dbReference type="NCBI Taxonomy" id="869213"/>
    <lineage>
        <taxon>Bacteria</taxon>
        <taxon>Pseudomonadati</taxon>
        <taxon>Bacteroidota</taxon>
        <taxon>Bacteroidia</taxon>
        <taxon>Marinilabiliales</taxon>
        <taxon>Marinilabiliaceae</taxon>
        <taxon>Saccharicrinis</taxon>
    </lineage>
</organism>
<evidence type="ECO:0000259" key="1">
    <source>
        <dbReference type="Pfam" id="PF14289"/>
    </source>
</evidence>
<dbReference type="Pfam" id="PF14289">
    <property type="entry name" value="DUF4369"/>
    <property type="match status" value="1"/>
</dbReference>
<accession>W7YGK0</accession>
<gene>
    <name evidence="2" type="ORF">JCM21142_348</name>
</gene>
<protein>
    <recommendedName>
        <fullName evidence="1">DUF4369 domain-containing protein</fullName>
    </recommendedName>
</protein>
<dbReference type="eggNOG" id="COG0526">
    <property type="taxonomic scope" value="Bacteria"/>
</dbReference>
<sequence>MGKLSYIFAALLVIIVSCSEKKVKQIPLIEGQISNYSGHKAYLYADETPDIPLDTIEMDANGTFSVAKQCIEKAGFYYLRLENGGRINFFLRPSDYIHFQADAKHLLETCQSNNSKLLSNYWSLEKINLNFNTGLKEISTKLSQMGGQEPNDSLYKALHTQRNKLAQQLRDKCLKISEQANSPIIDFIMLNIKAGNQSLFSMKSDLQLFVDNAEQLTNDEQTQALFADYDKKIMQAYSLIRAQGYYQKGEQFPELRARTNWNEALQLNTVHGNPIHIILWSGEDLRDEAKLKQSKAMMYRYGSKGLKTIMIAYTNNKNKWLSNIKKHRLPYWHLVDTLSLQSPDLPKIGVRSLPCNFVIDSIGTIINRDIWGQELELTIRSNIEK</sequence>
<dbReference type="AlphaFoldDB" id="W7YGK0"/>
<dbReference type="InterPro" id="IPR025380">
    <property type="entry name" value="DUF4369"/>
</dbReference>
<dbReference type="STRING" id="869213.GCA_000517085_03156"/>
<keyword evidence="3" id="KW-1185">Reference proteome</keyword>
<comment type="caution">
    <text evidence="2">The sequence shown here is derived from an EMBL/GenBank/DDBJ whole genome shotgun (WGS) entry which is preliminary data.</text>
</comment>